<proteinExistence type="predicted"/>
<organism evidence="1 2">
    <name type="scientific">Tenacibaculum holothuriorum</name>
    <dbReference type="NCBI Taxonomy" id="1635173"/>
    <lineage>
        <taxon>Bacteria</taxon>
        <taxon>Pseudomonadati</taxon>
        <taxon>Bacteroidota</taxon>
        <taxon>Flavobacteriia</taxon>
        <taxon>Flavobacteriales</taxon>
        <taxon>Flavobacteriaceae</taxon>
        <taxon>Tenacibaculum</taxon>
    </lineage>
</organism>
<dbReference type="Proteomes" id="UP000194221">
    <property type="component" value="Unassembled WGS sequence"/>
</dbReference>
<accession>A0A1Y2PDI5</accession>
<dbReference type="InParanoid" id="A0A1Y2PDI5"/>
<evidence type="ECO:0000313" key="2">
    <source>
        <dbReference type="Proteomes" id="UP000194221"/>
    </source>
</evidence>
<reference evidence="1 2" key="1">
    <citation type="submission" date="2015-03" db="EMBL/GenBank/DDBJ databases">
        <title>Genome sequence of Tenacibaculum sp. S2-2, isolated from intestinal microbiota of sea cucumber, Apostichopus japonicas.</title>
        <authorList>
            <person name="Shao Z."/>
            <person name="Wang L."/>
            <person name="Li X."/>
        </authorList>
    </citation>
    <scope>NUCLEOTIDE SEQUENCE [LARGE SCALE GENOMIC DNA]</scope>
    <source>
        <strain evidence="1 2">S2-2</strain>
    </source>
</reference>
<dbReference type="RefSeq" id="WP_086030274.1">
    <property type="nucleotide sequence ID" value="NZ_LAPZ01000003.1"/>
</dbReference>
<dbReference type="EMBL" id="LAPZ01000003">
    <property type="protein sequence ID" value="OSY88543.1"/>
    <property type="molecule type" value="Genomic_DNA"/>
</dbReference>
<dbReference type="STRING" id="1635173.WH52_07290"/>
<name>A0A1Y2PDI5_9FLAO</name>
<keyword evidence="2" id="KW-1185">Reference proteome</keyword>
<sequence>MKNAITIVLVFFLISSMFSQEKEELVIFKNSKNWKREIIKFPIDWAPKLTITGFEELLFSPKWKDNKSDDFWSLLIGWKVNTAFALSLRDIEHNLHSYFDGLMKPNHWAQKFPQPIIHLRKNTFGFYGTMTFFDGFHTGKVITVNILGEQKFDKRFHKSIITFRLSPKSFHHRIWKNLTSIKLKKDKFNLIDLDSTWGKEALRFPARNMNYRGTGEVRFPPKGWIKPKHDNFWSYTYAWSINIDREIPEKELEIDLVKYFNSLNRINMNDVENKHYSSATVTKTKQNKSTIFYKGKVNIYDRFATKKMIALNILIESYYCKEKQKTVILFKFSPKDFNHKTWGMLGKIKLHTDSCE</sequence>
<gene>
    <name evidence="1" type="ORF">WH52_07290</name>
</gene>
<protein>
    <submittedName>
        <fullName evidence="1">Uncharacterized protein</fullName>
    </submittedName>
</protein>
<dbReference type="AlphaFoldDB" id="A0A1Y2PDI5"/>
<evidence type="ECO:0000313" key="1">
    <source>
        <dbReference type="EMBL" id="OSY88543.1"/>
    </source>
</evidence>
<dbReference type="OrthoDB" id="704518at2"/>
<comment type="caution">
    <text evidence="1">The sequence shown here is derived from an EMBL/GenBank/DDBJ whole genome shotgun (WGS) entry which is preliminary data.</text>
</comment>